<comment type="caution">
    <text evidence="7">The sequence shown here is derived from an EMBL/GenBank/DDBJ whole genome shotgun (WGS) entry which is preliminary data.</text>
</comment>
<keyword evidence="5 6" id="KW-0472">Membrane</keyword>
<evidence type="ECO:0000256" key="5">
    <source>
        <dbReference type="ARBA" id="ARBA00023136"/>
    </source>
</evidence>
<reference evidence="7 8" key="1">
    <citation type="submission" date="2018-05" db="EMBL/GenBank/DDBJ databases">
        <title>Rhodoferax soyangensis sp.nov., isolated from an oligotrophic freshwater lake.</title>
        <authorList>
            <person name="Park M."/>
        </authorList>
    </citation>
    <scope>NUCLEOTIDE SEQUENCE [LARGE SCALE GENOMIC DNA]</scope>
    <source>
        <strain evidence="7 8">IMCC26218</strain>
    </source>
</reference>
<keyword evidence="8" id="KW-1185">Reference proteome</keyword>
<keyword evidence="3 6" id="KW-0812">Transmembrane</keyword>
<comment type="subcellular location">
    <subcellularLocation>
        <location evidence="1">Membrane</location>
        <topology evidence="1">Multi-pass membrane protein</topology>
    </subcellularLocation>
</comment>
<dbReference type="GO" id="GO:0055085">
    <property type="term" value="P:transmembrane transport"/>
    <property type="evidence" value="ECO:0007669"/>
    <property type="project" value="TreeGrafter"/>
</dbReference>
<evidence type="ECO:0000256" key="6">
    <source>
        <dbReference type="SAM" id="Phobius"/>
    </source>
</evidence>
<sequence length="360" mass="38737">MQFTPTQKTLAAWGAIAAAFLLALWLLAPVLAPFVVAAVLAYALTPVVDWLDDVGRGRVPRVLAVLVVELLFVIAVLALVLLVIPILAKELPLIRDQLPVLLERAVALVQPLLTQWGFEVALDMESVRGFVKAYLDTNFQDALGSVLSSLKIGGSVAFSLIGNLVLIPVVLFYLLMEWDGLVQQLRQLIPPALRPASDHFVRDADAVLGQYLRGQMLVMLLLAVYYSVGLKLFGLDLALPIGVFTGLAVFVPYLGFGLGLALATFAGLLQFTAASGFSHTVLMLVVVFGVGQLLESFVLTPKLVGERIGLHPLAVIFSLMAFGQLFGFLGVLVALPVSAVLLVAIRRVRTGYLASHLYKG</sequence>
<evidence type="ECO:0000256" key="4">
    <source>
        <dbReference type="ARBA" id="ARBA00022989"/>
    </source>
</evidence>
<feature type="transmembrane region" description="Helical" evidence="6">
    <location>
        <begin position="241"/>
        <end position="269"/>
    </location>
</feature>
<dbReference type="GO" id="GO:0016020">
    <property type="term" value="C:membrane"/>
    <property type="evidence" value="ECO:0007669"/>
    <property type="project" value="UniProtKB-SubCell"/>
</dbReference>
<proteinExistence type="inferred from homology"/>
<dbReference type="RefSeq" id="WP_117172883.1">
    <property type="nucleotide sequence ID" value="NZ_QFZK01000001.1"/>
</dbReference>
<keyword evidence="4 6" id="KW-1133">Transmembrane helix</keyword>
<evidence type="ECO:0000313" key="8">
    <source>
        <dbReference type="Proteomes" id="UP000260665"/>
    </source>
</evidence>
<dbReference type="PANTHER" id="PTHR21716">
    <property type="entry name" value="TRANSMEMBRANE PROTEIN"/>
    <property type="match status" value="1"/>
</dbReference>
<dbReference type="EMBL" id="QFZK01000001">
    <property type="protein sequence ID" value="RFO98357.1"/>
    <property type="molecule type" value="Genomic_DNA"/>
</dbReference>
<dbReference type="OrthoDB" id="5792512at2"/>
<evidence type="ECO:0000313" key="7">
    <source>
        <dbReference type="EMBL" id="RFO98357.1"/>
    </source>
</evidence>
<evidence type="ECO:0000256" key="2">
    <source>
        <dbReference type="ARBA" id="ARBA00009773"/>
    </source>
</evidence>
<name>A0A3E1RG47_9BURK</name>
<dbReference type="InterPro" id="IPR002549">
    <property type="entry name" value="AI-2E-like"/>
</dbReference>
<feature type="transmembrane region" description="Helical" evidence="6">
    <location>
        <begin position="217"/>
        <end position="235"/>
    </location>
</feature>
<dbReference type="PANTHER" id="PTHR21716:SF64">
    <property type="entry name" value="AI-2 TRANSPORT PROTEIN TQSA"/>
    <property type="match status" value="1"/>
</dbReference>
<evidence type="ECO:0000256" key="3">
    <source>
        <dbReference type="ARBA" id="ARBA00022692"/>
    </source>
</evidence>
<comment type="similarity">
    <text evidence="2">Belongs to the autoinducer-2 exporter (AI-2E) (TC 2.A.86) family.</text>
</comment>
<dbReference type="AlphaFoldDB" id="A0A3E1RG47"/>
<gene>
    <name evidence="7" type="ORF">DIC66_00165</name>
</gene>
<feature type="transmembrane region" description="Helical" evidence="6">
    <location>
        <begin position="156"/>
        <end position="176"/>
    </location>
</feature>
<feature type="transmembrane region" description="Helical" evidence="6">
    <location>
        <begin position="312"/>
        <end position="345"/>
    </location>
</feature>
<organism evidence="7 8">
    <name type="scientific">Rhodoferax lacus</name>
    <dbReference type="NCBI Taxonomy" id="2184758"/>
    <lineage>
        <taxon>Bacteria</taxon>
        <taxon>Pseudomonadati</taxon>
        <taxon>Pseudomonadota</taxon>
        <taxon>Betaproteobacteria</taxon>
        <taxon>Burkholderiales</taxon>
        <taxon>Comamonadaceae</taxon>
        <taxon>Rhodoferax</taxon>
    </lineage>
</organism>
<dbReference type="Proteomes" id="UP000260665">
    <property type="component" value="Unassembled WGS sequence"/>
</dbReference>
<protein>
    <submittedName>
        <fullName evidence="7">AI-2E family transporter</fullName>
    </submittedName>
</protein>
<accession>A0A3E1RG47</accession>
<feature type="transmembrane region" description="Helical" evidence="6">
    <location>
        <begin position="281"/>
        <end position="300"/>
    </location>
</feature>
<dbReference type="Pfam" id="PF01594">
    <property type="entry name" value="AI-2E_transport"/>
    <property type="match status" value="1"/>
</dbReference>
<feature type="transmembrane region" description="Helical" evidence="6">
    <location>
        <begin position="61"/>
        <end position="88"/>
    </location>
</feature>
<evidence type="ECO:0000256" key="1">
    <source>
        <dbReference type="ARBA" id="ARBA00004141"/>
    </source>
</evidence>